<dbReference type="HOGENOM" id="CLU_012712_5_1_1"/>
<evidence type="ECO:0000313" key="2">
    <source>
        <dbReference type="EMBL" id="KIJ45567.1"/>
    </source>
</evidence>
<comment type="similarity">
    <text evidence="1">Belongs to the choline/ethanolamine kinase family.</text>
</comment>
<name>A0A0C9VSS8_SPHS4</name>
<dbReference type="OrthoDB" id="10267235at2759"/>
<dbReference type="InterPro" id="IPR011009">
    <property type="entry name" value="Kinase-like_dom_sf"/>
</dbReference>
<dbReference type="Pfam" id="PF01633">
    <property type="entry name" value="Choline_kinase"/>
    <property type="match status" value="1"/>
</dbReference>
<dbReference type="SUPFAM" id="SSF56112">
    <property type="entry name" value="Protein kinase-like (PK-like)"/>
    <property type="match status" value="1"/>
</dbReference>
<organism evidence="2 3">
    <name type="scientific">Sphaerobolus stellatus (strain SS14)</name>
    <dbReference type="NCBI Taxonomy" id="990650"/>
    <lineage>
        <taxon>Eukaryota</taxon>
        <taxon>Fungi</taxon>
        <taxon>Dikarya</taxon>
        <taxon>Basidiomycota</taxon>
        <taxon>Agaricomycotina</taxon>
        <taxon>Agaricomycetes</taxon>
        <taxon>Phallomycetidae</taxon>
        <taxon>Geastrales</taxon>
        <taxon>Sphaerobolaceae</taxon>
        <taxon>Sphaerobolus</taxon>
    </lineage>
</organism>
<dbReference type="PANTHER" id="PTHR22603:SF93">
    <property type="entry name" value="RE24176P"/>
    <property type="match status" value="1"/>
</dbReference>
<keyword evidence="3" id="KW-1185">Reference proteome</keyword>
<evidence type="ECO:0008006" key="4">
    <source>
        <dbReference type="Google" id="ProtNLM"/>
    </source>
</evidence>
<evidence type="ECO:0000256" key="1">
    <source>
        <dbReference type="ARBA" id="ARBA00038211"/>
    </source>
</evidence>
<dbReference type="Gene3D" id="3.30.200.20">
    <property type="entry name" value="Phosphorylase Kinase, domain 1"/>
    <property type="match status" value="1"/>
</dbReference>
<dbReference type="EMBL" id="KN837111">
    <property type="protein sequence ID" value="KIJ45567.1"/>
    <property type="molecule type" value="Genomic_DNA"/>
</dbReference>
<gene>
    <name evidence="2" type="ORF">M422DRAFT_166441</name>
</gene>
<dbReference type="Proteomes" id="UP000054279">
    <property type="component" value="Unassembled WGS sequence"/>
</dbReference>
<dbReference type="GO" id="GO:0004103">
    <property type="term" value="F:choline kinase activity"/>
    <property type="evidence" value="ECO:0007669"/>
    <property type="project" value="TreeGrafter"/>
</dbReference>
<dbReference type="GO" id="GO:0004305">
    <property type="term" value="F:ethanolamine kinase activity"/>
    <property type="evidence" value="ECO:0007669"/>
    <property type="project" value="TreeGrafter"/>
</dbReference>
<dbReference type="Gene3D" id="3.90.1200.10">
    <property type="match status" value="1"/>
</dbReference>
<protein>
    <recommendedName>
        <fullName evidence="4">Choline kinase</fullName>
    </recommendedName>
</protein>
<proteinExistence type="inferred from homology"/>
<accession>A0A0C9VSS8</accession>
<dbReference type="CDD" id="cd05157">
    <property type="entry name" value="ETNK_euk"/>
    <property type="match status" value="1"/>
</dbReference>
<dbReference type="PANTHER" id="PTHR22603">
    <property type="entry name" value="CHOLINE/ETHANOALAMINE KINASE"/>
    <property type="match status" value="1"/>
</dbReference>
<evidence type="ECO:0000313" key="3">
    <source>
        <dbReference type="Proteomes" id="UP000054279"/>
    </source>
</evidence>
<dbReference type="GO" id="GO:0005737">
    <property type="term" value="C:cytoplasm"/>
    <property type="evidence" value="ECO:0007669"/>
    <property type="project" value="TreeGrafter"/>
</dbReference>
<reference evidence="2 3" key="1">
    <citation type="submission" date="2014-06" db="EMBL/GenBank/DDBJ databases">
        <title>Evolutionary Origins and Diversification of the Mycorrhizal Mutualists.</title>
        <authorList>
            <consortium name="DOE Joint Genome Institute"/>
            <consortium name="Mycorrhizal Genomics Consortium"/>
            <person name="Kohler A."/>
            <person name="Kuo A."/>
            <person name="Nagy L.G."/>
            <person name="Floudas D."/>
            <person name="Copeland A."/>
            <person name="Barry K.W."/>
            <person name="Cichocki N."/>
            <person name="Veneault-Fourrey C."/>
            <person name="LaButti K."/>
            <person name="Lindquist E.A."/>
            <person name="Lipzen A."/>
            <person name="Lundell T."/>
            <person name="Morin E."/>
            <person name="Murat C."/>
            <person name="Riley R."/>
            <person name="Ohm R."/>
            <person name="Sun H."/>
            <person name="Tunlid A."/>
            <person name="Henrissat B."/>
            <person name="Grigoriev I.V."/>
            <person name="Hibbett D.S."/>
            <person name="Martin F."/>
        </authorList>
    </citation>
    <scope>NUCLEOTIDE SEQUENCE [LARGE SCALE GENOMIC DNA]</scope>
    <source>
        <strain evidence="2 3">SS14</strain>
    </source>
</reference>
<sequence>RKYKLDSFAADLLRILLSLQVEGWGVKSPERIKIFKVSGSLTNSVFFVSHPDAPTLLLRIYGPSSGSLISRVHELHTLHVLSSRYGIGPRMFGTFENGRVEEYFESEALTGEEMREAETSRWIGMRMAELHRVDVKSADLDQGVGGDSVRKNVRRWLSAAREVVRIAQEKGGEHARRLERLDLDRFEVEWETYWTRLLEHERKHGRSARVFAHNDTQYGNLLRLKKLGAGEPPHHKIIVVDFEYAAVNAAAFDIANHFHEWCADYHSATPHLLQPARYPSEDQRRNFYRGYLGGHASERSLDALETSVQLWSAASHAQWAVWGVVQARESVEAGVDGEFDYIGYAASRMGLFRGSVHNQ</sequence>
<dbReference type="GO" id="GO:0006646">
    <property type="term" value="P:phosphatidylethanolamine biosynthetic process"/>
    <property type="evidence" value="ECO:0007669"/>
    <property type="project" value="TreeGrafter"/>
</dbReference>
<dbReference type="AlphaFoldDB" id="A0A0C9VSS8"/>
<feature type="non-terminal residue" evidence="2">
    <location>
        <position position="1"/>
    </location>
</feature>